<evidence type="ECO:0000313" key="1">
    <source>
        <dbReference type="EMBL" id="KAJ7545916.1"/>
    </source>
</evidence>
<gene>
    <name evidence="1" type="ORF">O6H91_08G016200</name>
</gene>
<protein>
    <submittedName>
        <fullName evidence="1">Uncharacterized protein</fullName>
    </submittedName>
</protein>
<proteinExistence type="predicted"/>
<name>A0ACC2CV92_DIPCM</name>
<dbReference type="Proteomes" id="UP001162992">
    <property type="component" value="Chromosome 8"/>
</dbReference>
<accession>A0ACC2CV92</accession>
<keyword evidence="2" id="KW-1185">Reference proteome</keyword>
<sequence>MRGVTLPIQKSLKDDVKNFLECTRERERERERERTGAEEEMAAVTICVGDIHGYADRLQRLWANLERSVGAQAFSSATIIFLGDYNDRGPHTSAVLDFLIDLPRRHPLQKHIYLCGNHDFAFAAFLGCLPPAPLGFSFAATWGALRGGEEAEGWWSGEGEEGIHVQGRRWGGTMRVKHNVKKGFEYKGSTFDSATTFASYGVAHGDRQGLIKAVPENHKTFLQDLVWIYEDDNWDTEDAGVYHKKLIAVHAGLEKTELLKEQLLVLRHRDVRVSRLEALSGRQNVWETPAELVEDQVLLVSGHHGALHLDKYRMIVDESGGLEHLPLAAIILPSGKIVRDTDTDII</sequence>
<reference evidence="2" key="1">
    <citation type="journal article" date="2024" name="Proc. Natl. Acad. Sci. U.S.A.">
        <title>Extraordinary preservation of gene collinearity over three hundred million years revealed in homosporous lycophytes.</title>
        <authorList>
            <person name="Li C."/>
            <person name="Wickell D."/>
            <person name="Kuo L.Y."/>
            <person name="Chen X."/>
            <person name="Nie B."/>
            <person name="Liao X."/>
            <person name="Peng D."/>
            <person name="Ji J."/>
            <person name="Jenkins J."/>
            <person name="Williams M."/>
            <person name="Shu S."/>
            <person name="Plott C."/>
            <person name="Barry K."/>
            <person name="Rajasekar S."/>
            <person name="Grimwood J."/>
            <person name="Han X."/>
            <person name="Sun S."/>
            <person name="Hou Z."/>
            <person name="He W."/>
            <person name="Dai G."/>
            <person name="Sun C."/>
            <person name="Schmutz J."/>
            <person name="Leebens-Mack J.H."/>
            <person name="Li F.W."/>
            <person name="Wang L."/>
        </authorList>
    </citation>
    <scope>NUCLEOTIDE SEQUENCE [LARGE SCALE GENOMIC DNA]</scope>
    <source>
        <strain evidence="2">cv. PW_Plant_1</strain>
    </source>
</reference>
<dbReference type="EMBL" id="CM055099">
    <property type="protein sequence ID" value="KAJ7545916.1"/>
    <property type="molecule type" value="Genomic_DNA"/>
</dbReference>
<organism evidence="1 2">
    <name type="scientific">Diphasiastrum complanatum</name>
    <name type="common">Issler's clubmoss</name>
    <name type="synonym">Lycopodium complanatum</name>
    <dbReference type="NCBI Taxonomy" id="34168"/>
    <lineage>
        <taxon>Eukaryota</taxon>
        <taxon>Viridiplantae</taxon>
        <taxon>Streptophyta</taxon>
        <taxon>Embryophyta</taxon>
        <taxon>Tracheophyta</taxon>
        <taxon>Lycopodiopsida</taxon>
        <taxon>Lycopodiales</taxon>
        <taxon>Lycopodiaceae</taxon>
        <taxon>Lycopodioideae</taxon>
        <taxon>Diphasiastrum</taxon>
    </lineage>
</organism>
<comment type="caution">
    <text evidence="1">The sequence shown here is derived from an EMBL/GenBank/DDBJ whole genome shotgun (WGS) entry which is preliminary data.</text>
</comment>
<evidence type="ECO:0000313" key="2">
    <source>
        <dbReference type="Proteomes" id="UP001162992"/>
    </source>
</evidence>